<dbReference type="SUPFAM" id="SSF53328">
    <property type="entry name" value="Formyltransferase"/>
    <property type="match status" value="1"/>
</dbReference>
<sequence length="201" mass="22164">MKIAVMLSGRGTNLQALIETVHGFDGEIVAVASDHEEAPGLRHARTANILTRSFEVDRFADRSARDKAIADWLDENEVELVVLAGYMALLDDAFIAHFRDRIINVHPSLLPAFPGTRAVEQAVAYGVKVFGVTVHLVDEGIDSGPILLQRAVELPGYSDPTEVHQILQKIEHELLPEGVRLMVRGAVRRDPANPQRLIIEP</sequence>
<evidence type="ECO:0000256" key="7">
    <source>
        <dbReference type="ARBA" id="ARBA00041682"/>
    </source>
</evidence>
<dbReference type="EMBL" id="CAESAO010000132">
    <property type="protein sequence ID" value="CAB4346223.1"/>
    <property type="molecule type" value="Genomic_DNA"/>
</dbReference>
<evidence type="ECO:0000256" key="4">
    <source>
        <dbReference type="ARBA" id="ARBA00022755"/>
    </source>
</evidence>
<evidence type="ECO:0000256" key="3">
    <source>
        <dbReference type="ARBA" id="ARBA00022679"/>
    </source>
</evidence>
<evidence type="ECO:0000256" key="1">
    <source>
        <dbReference type="ARBA" id="ARBA00005054"/>
    </source>
</evidence>
<dbReference type="InterPro" id="IPR001555">
    <property type="entry name" value="GART_AS"/>
</dbReference>
<dbReference type="GO" id="GO:0005829">
    <property type="term" value="C:cytosol"/>
    <property type="evidence" value="ECO:0007669"/>
    <property type="project" value="TreeGrafter"/>
</dbReference>
<dbReference type="PANTHER" id="PTHR43369">
    <property type="entry name" value="PHOSPHORIBOSYLGLYCINAMIDE FORMYLTRANSFERASE"/>
    <property type="match status" value="1"/>
</dbReference>
<organism evidence="10">
    <name type="scientific">freshwater metagenome</name>
    <dbReference type="NCBI Taxonomy" id="449393"/>
    <lineage>
        <taxon>unclassified sequences</taxon>
        <taxon>metagenomes</taxon>
        <taxon>ecological metagenomes</taxon>
    </lineage>
</organism>
<reference evidence="10" key="1">
    <citation type="submission" date="2020-05" db="EMBL/GenBank/DDBJ databases">
        <authorList>
            <person name="Chiriac C."/>
            <person name="Salcher M."/>
            <person name="Ghai R."/>
            <person name="Kavagutti S V."/>
        </authorList>
    </citation>
    <scope>NUCLEOTIDE SEQUENCE</scope>
</reference>
<dbReference type="GO" id="GO:0006189">
    <property type="term" value="P:'de novo' IMP biosynthetic process"/>
    <property type="evidence" value="ECO:0007669"/>
    <property type="project" value="UniProtKB-UniPathway"/>
</dbReference>
<evidence type="ECO:0000256" key="6">
    <source>
        <dbReference type="ARBA" id="ARBA00041324"/>
    </source>
</evidence>
<evidence type="ECO:0000313" key="10">
    <source>
        <dbReference type="EMBL" id="CAB4346223.1"/>
    </source>
</evidence>
<dbReference type="Gene3D" id="3.40.50.170">
    <property type="entry name" value="Formyl transferase, N-terminal domain"/>
    <property type="match status" value="1"/>
</dbReference>
<evidence type="ECO:0000259" key="9">
    <source>
        <dbReference type="Pfam" id="PF00551"/>
    </source>
</evidence>
<dbReference type="AlphaFoldDB" id="A0A6J6A380"/>
<name>A0A6J6A380_9ZZZZ</name>
<evidence type="ECO:0000256" key="8">
    <source>
        <dbReference type="ARBA" id="ARBA00047664"/>
    </source>
</evidence>
<evidence type="ECO:0000256" key="2">
    <source>
        <dbReference type="ARBA" id="ARBA00012254"/>
    </source>
</evidence>
<dbReference type="InterPro" id="IPR036477">
    <property type="entry name" value="Formyl_transf_N_sf"/>
</dbReference>
<comment type="pathway">
    <text evidence="1">Purine metabolism; IMP biosynthesis via de novo pathway; N(2)-formyl-N(1)-(5-phospho-D-ribosyl)glycinamide from N(1)-(5-phospho-D-ribosyl)glycinamide (10-formyl THF route): step 1/1.</text>
</comment>
<comment type="catalytic activity">
    <reaction evidence="8">
        <text>N(1)-(5-phospho-beta-D-ribosyl)glycinamide + (6R)-10-formyltetrahydrofolate = N(2)-formyl-N(1)-(5-phospho-beta-D-ribosyl)glycinamide + (6S)-5,6,7,8-tetrahydrofolate + H(+)</text>
        <dbReference type="Rhea" id="RHEA:15053"/>
        <dbReference type="ChEBI" id="CHEBI:15378"/>
        <dbReference type="ChEBI" id="CHEBI:57453"/>
        <dbReference type="ChEBI" id="CHEBI:143788"/>
        <dbReference type="ChEBI" id="CHEBI:147286"/>
        <dbReference type="ChEBI" id="CHEBI:195366"/>
        <dbReference type="EC" id="2.1.2.2"/>
    </reaction>
</comment>
<evidence type="ECO:0000256" key="5">
    <source>
        <dbReference type="ARBA" id="ARBA00038440"/>
    </source>
</evidence>
<feature type="domain" description="Formyl transferase N-terminal" evidence="9">
    <location>
        <begin position="1"/>
        <end position="177"/>
    </location>
</feature>
<dbReference type="EC" id="2.1.2.2" evidence="2"/>
<dbReference type="HAMAP" id="MF_01930">
    <property type="entry name" value="PurN"/>
    <property type="match status" value="1"/>
</dbReference>
<dbReference type="InterPro" id="IPR004607">
    <property type="entry name" value="GART"/>
</dbReference>
<dbReference type="NCBIfam" id="TIGR00639">
    <property type="entry name" value="PurN"/>
    <property type="match status" value="1"/>
</dbReference>
<dbReference type="PANTHER" id="PTHR43369:SF2">
    <property type="entry name" value="PHOSPHORIBOSYLGLYCINAMIDE FORMYLTRANSFERASE"/>
    <property type="match status" value="1"/>
</dbReference>
<protein>
    <recommendedName>
        <fullName evidence="2">phosphoribosylglycinamide formyltransferase 1</fullName>
        <ecNumber evidence="2">2.1.2.2</ecNumber>
    </recommendedName>
    <alternativeName>
        <fullName evidence="7">5'-phosphoribosylglycinamide transformylase</fullName>
    </alternativeName>
    <alternativeName>
        <fullName evidence="6">GAR transformylase</fullName>
    </alternativeName>
</protein>
<keyword evidence="3" id="KW-0808">Transferase</keyword>
<proteinExistence type="inferred from homology"/>
<accession>A0A6J6A380</accession>
<keyword evidence="4" id="KW-0658">Purine biosynthesis</keyword>
<dbReference type="PROSITE" id="PS00373">
    <property type="entry name" value="GART"/>
    <property type="match status" value="1"/>
</dbReference>
<dbReference type="CDD" id="cd08645">
    <property type="entry name" value="FMT_core_GART"/>
    <property type="match status" value="1"/>
</dbReference>
<comment type="similarity">
    <text evidence="5">Belongs to the GART family.</text>
</comment>
<dbReference type="InterPro" id="IPR002376">
    <property type="entry name" value="Formyl_transf_N"/>
</dbReference>
<dbReference type="UniPathway" id="UPA00074">
    <property type="reaction ID" value="UER00126"/>
</dbReference>
<dbReference type="Pfam" id="PF00551">
    <property type="entry name" value="Formyl_trans_N"/>
    <property type="match status" value="1"/>
</dbReference>
<dbReference type="GO" id="GO:0004644">
    <property type="term" value="F:phosphoribosylglycinamide formyltransferase activity"/>
    <property type="evidence" value="ECO:0007669"/>
    <property type="project" value="UniProtKB-EC"/>
</dbReference>
<gene>
    <name evidence="10" type="ORF">UFOPK3522_01298</name>
</gene>